<gene>
    <name evidence="2" type="ORF">FGRAMPH1_01T12255</name>
</gene>
<keyword evidence="4" id="KW-1185">Reference proteome</keyword>
<name>A0A098DJ09_GIBZE</name>
<proteinExistence type="predicted"/>
<feature type="chain" id="PRO_5010018681" evidence="1">
    <location>
        <begin position="18"/>
        <end position="67"/>
    </location>
</feature>
<dbReference type="VEuPathDB" id="FungiDB:FGRAMPH1_01G12255"/>
<keyword evidence="1" id="KW-0732">Signal</keyword>
<dbReference type="Proteomes" id="UP000070720">
    <property type="component" value="Chromosome 2"/>
</dbReference>
<dbReference type="EnsemblFungi" id="CEF77931">
    <property type="protein sequence ID" value="CEF77931"/>
    <property type="gene ID" value="FGRRES_15136_M"/>
</dbReference>
<sequence>MKFFTIAFISLISVASAAPTPVVRGPGGRLVQPGATCSDVQGVSICQDGFGNTFYDGSREDDPFTSR</sequence>
<dbReference type="InParanoid" id="A0A098DJ09"/>
<evidence type="ECO:0000313" key="3">
    <source>
        <dbReference type="EnsemblFungi" id="CEF77931"/>
    </source>
</evidence>
<feature type="signal peptide" evidence="1">
    <location>
        <begin position="1"/>
        <end position="17"/>
    </location>
</feature>
<protein>
    <submittedName>
        <fullName evidence="2">Chromosome 2, complete genome</fullName>
    </submittedName>
</protein>
<reference evidence="3" key="4">
    <citation type="submission" date="2017-01" db="UniProtKB">
        <authorList>
            <consortium name="EnsemblFungi"/>
        </authorList>
    </citation>
    <scope>IDENTIFICATION</scope>
    <source>
        <strain evidence="3">PH-1 / ATCC MYA-4620 / FGSC 9075 / NRRL 31084</strain>
    </source>
</reference>
<dbReference type="EMBL" id="HG970333">
    <property type="protein sequence ID" value="CEF77931.1"/>
    <property type="molecule type" value="Genomic_DNA"/>
</dbReference>
<evidence type="ECO:0000313" key="2">
    <source>
        <dbReference type="EMBL" id="CEF77931.1"/>
    </source>
</evidence>
<evidence type="ECO:0000313" key="4">
    <source>
        <dbReference type="Proteomes" id="UP000070720"/>
    </source>
</evidence>
<reference evidence="3 4" key="2">
    <citation type="journal article" date="2010" name="Nature">
        <title>Comparative genomics reveals mobile pathogenicity chromosomes in Fusarium.</title>
        <authorList>
            <person name="Ma L.J."/>
            <person name="van der Does H.C."/>
            <person name="Borkovich K.A."/>
            <person name="Coleman J.J."/>
            <person name="Daboussi M.J."/>
            <person name="Di Pietro A."/>
            <person name="Dufresne M."/>
            <person name="Freitag M."/>
            <person name="Grabherr M."/>
            <person name="Henrissat B."/>
            <person name="Houterman P.M."/>
            <person name="Kang S."/>
            <person name="Shim W.B."/>
            <person name="Woloshuk C."/>
            <person name="Xie X."/>
            <person name="Xu J.R."/>
            <person name="Antoniw J."/>
            <person name="Baker S.E."/>
            <person name="Bluhm B.H."/>
            <person name="Breakspear A."/>
            <person name="Brown D.W."/>
            <person name="Butchko R.A."/>
            <person name="Chapman S."/>
            <person name="Coulson R."/>
            <person name="Coutinho P.M."/>
            <person name="Danchin E.G."/>
            <person name="Diener A."/>
            <person name="Gale L.R."/>
            <person name="Gardiner D.M."/>
            <person name="Goff S."/>
            <person name="Hammond-Kosack K.E."/>
            <person name="Hilburn K."/>
            <person name="Hua-Van A."/>
            <person name="Jonkers W."/>
            <person name="Kazan K."/>
            <person name="Kodira C.D."/>
            <person name="Koehrsen M."/>
            <person name="Kumar L."/>
            <person name="Lee Y.H."/>
            <person name="Li L."/>
            <person name="Manners J.M."/>
            <person name="Miranda-Saavedra D."/>
            <person name="Mukherjee M."/>
            <person name="Park G."/>
            <person name="Park J."/>
            <person name="Park S.Y."/>
            <person name="Proctor R.H."/>
            <person name="Regev A."/>
            <person name="Ruiz-Roldan M.C."/>
            <person name="Sain D."/>
            <person name="Sakthikumar S."/>
            <person name="Sykes S."/>
            <person name="Schwartz D.C."/>
            <person name="Turgeon B.G."/>
            <person name="Wapinski I."/>
            <person name="Yoder O."/>
            <person name="Young S."/>
            <person name="Zeng Q."/>
            <person name="Zhou S."/>
            <person name="Galagan J."/>
            <person name="Cuomo C.A."/>
            <person name="Kistler H.C."/>
            <person name="Rep M."/>
        </authorList>
    </citation>
    <scope>GENOME REANNOTATION</scope>
    <source>
        <strain evidence="4">ATCC MYA-4620 / CBS 123657 / FGSC 9075 / NRRL 31084 / PH-1</strain>
        <strain evidence="3">PH-1 / ATCC MYA-4620 / FGSC 9075 / NRRL 31084</strain>
    </source>
</reference>
<reference evidence="3 4" key="1">
    <citation type="journal article" date="2007" name="Science">
        <title>The Fusarium graminearum genome reveals a link between localized polymorphism and pathogen specialization.</title>
        <authorList>
            <person name="Cuomo C.A."/>
            <person name="Gueldener U."/>
            <person name="Xu J.-R."/>
            <person name="Trail F."/>
            <person name="Turgeon B.G."/>
            <person name="Di Pietro A."/>
            <person name="Walton J.D."/>
            <person name="Ma L.-J."/>
            <person name="Baker S.E."/>
            <person name="Rep M."/>
            <person name="Adam G."/>
            <person name="Antoniw J."/>
            <person name="Baldwin T."/>
            <person name="Calvo S.E."/>
            <person name="Chang Y.-L."/>
            <person name="DeCaprio D."/>
            <person name="Gale L.R."/>
            <person name="Gnerre S."/>
            <person name="Goswami R.S."/>
            <person name="Hammond-Kosack K."/>
            <person name="Harris L.J."/>
            <person name="Hilburn K."/>
            <person name="Kennell J.C."/>
            <person name="Kroken S."/>
            <person name="Magnuson J.K."/>
            <person name="Mannhaupt G."/>
            <person name="Mauceli E.W."/>
            <person name="Mewes H.-W."/>
            <person name="Mitterbauer R."/>
            <person name="Muehlbauer G."/>
            <person name="Muensterkoetter M."/>
            <person name="Nelson D."/>
            <person name="O'Donnell K."/>
            <person name="Ouellet T."/>
            <person name="Qi W."/>
            <person name="Quesneville H."/>
            <person name="Roncero M.I.G."/>
            <person name="Seong K.-Y."/>
            <person name="Tetko I.V."/>
            <person name="Urban M."/>
            <person name="Waalwijk C."/>
            <person name="Ward T.J."/>
            <person name="Yao J."/>
            <person name="Birren B.W."/>
            <person name="Kistler H.C."/>
        </authorList>
    </citation>
    <scope>NUCLEOTIDE SEQUENCE [LARGE SCALE GENOMIC DNA]</scope>
    <source>
        <strain evidence="4">ATCC MYA-4620 / CBS 123657 / FGSC 9075 / NRRL 31084 / PH-1</strain>
        <strain evidence="3">PH-1 / ATCC MYA-4620 / FGSC 9075 / NRRL 31084</strain>
    </source>
</reference>
<accession>A0A0E0S356</accession>
<accession>A0A098DJ09</accession>
<dbReference type="AlphaFoldDB" id="A0A098DJ09"/>
<organism evidence="2 4">
    <name type="scientific">Gibberella zeae (strain ATCC MYA-4620 / CBS 123657 / FGSC 9075 / NRRL 31084 / PH-1)</name>
    <name type="common">Wheat head blight fungus</name>
    <name type="synonym">Fusarium graminearum</name>
    <dbReference type="NCBI Taxonomy" id="229533"/>
    <lineage>
        <taxon>Eukaryota</taxon>
        <taxon>Fungi</taxon>
        <taxon>Dikarya</taxon>
        <taxon>Ascomycota</taxon>
        <taxon>Pezizomycotina</taxon>
        <taxon>Sordariomycetes</taxon>
        <taxon>Hypocreomycetidae</taxon>
        <taxon>Hypocreales</taxon>
        <taxon>Nectriaceae</taxon>
        <taxon>Fusarium</taxon>
    </lineage>
</organism>
<reference evidence="2 4" key="3">
    <citation type="journal article" date="2015" name="BMC Genomics">
        <title>The completed genome sequence of the pathogenic ascomycete fungus Fusarium graminearum.</title>
        <authorList>
            <person name="King R."/>
            <person name="Urban M."/>
            <person name="Hammond-Kosack M.C."/>
            <person name="Hassani-Pak K."/>
            <person name="Hammond-Kosack K.E."/>
        </authorList>
    </citation>
    <scope>NUCLEOTIDE SEQUENCE [LARGE SCALE GENOMIC DNA]</scope>
    <source>
        <strain evidence="4">ATCC MYA-4620 / CBS 123657 / FGSC 9075 / NRRL 31084 / PH-1</strain>
        <strain evidence="2">PH-1</strain>
    </source>
</reference>
<evidence type="ECO:0000256" key="1">
    <source>
        <dbReference type="SAM" id="SignalP"/>
    </source>
</evidence>